<dbReference type="STRING" id="6412.T1FVD4"/>
<reference evidence="3 5" key="2">
    <citation type="journal article" date="2013" name="Nature">
        <title>Insights into bilaterian evolution from three spiralian genomes.</title>
        <authorList>
            <person name="Simakov O."/>
            <person name="Marletaz F."/>
            <person name="Cho S.J."/>
            <person name="Edsinger-Gonzales E."/>
            <person name="Havlak P."/>
            <person name="Hellsten U."/>
            <person name="Kuo D.H."/>
            <person name="Larsson T."/>
            <person name="Lv J."/>
            <person name="Arendt D."/>
            <person name="Savage R."/>
            <person name="Osoegawa K."/>
            <person name="de Jong P."/>
            <person name="Grimwood J."/>
            <person name="Chapman J.A."/>
            <person name="Shapiro H."/>
            <person name="Aerts A."/>
            <person name="Otillar R.P."/>
            <person name="Terry A.Y."/>
            <person name="Boore J.L."/>
            <person name="Grigoriev I.V."/>
            <person name="Lindberg D.R."/>
            <person name="Seaver E.C."/>
            <person name="Weisblat D.A."/>
            <person name="Putnam N.H."/>
            <person name="Rokhsar D.S."/>
        </authorList>
    </citation>
    <scope>NUCLEOTIDE SEQUENCE</scope>
</reference>
<feature type="region of interest" description="Disordered" evidence="1">
    <location>
        <begin position="133"/>
        <end position="188"/>
    </location>
</feature>
<dbReference type="EnsemblMetazoa" id="HelroT193803">
    <property type="protein sequence ID" value="HelroP193803"/>
    <property type="gene ID" value="HelroG193803"/>
</dbReference>
<dbReference type="EMBL" id="KB097563">
    <property type="protein sequence ID" value="ESN94824.1"/>
    <property type="molecule type" value="Genomic_DNA"/>
</dbReference>
<feature type="signal peptide" evidence="2">
    <location>
        <begin position="1"/>
        <end position="15"/>
    </location>
</feature>
<feature type="compositionally biased region" description="Low complexity" evidence="1">
    <location>
        <begin position="67"/>
        <end position="79"/>
    </location>
</feature>
<dbReference type="AlphaFoldDB" id="T1FVD4"/>
<dbReference type="EMBL" id="AMQM01007118">
    <property type="status" value="NOT_ANNOTATED_CDS"/>
    <property type="molecule type" value="Genomic_DNA"/>
</dbReference>
<reference evidence="4" key="3">
    <citation type="submission" date="2015-06" db="UniProtKB">
        <authorList>
            <consortium name="EnsemblMetazoa"/>
        </authorList>
    </citation>
    <scope>IDENTIFICATION</scope>
</reference>
<evidence type="ECO:0000313" key="3">
    <source>
        <dbReference type="EMBL" id="ESN94824.1"/>
    </source>
</evidence>
<feature type="chain" id="PRO_5011952295" evidence="2">
    <location>
        <begin position="16"/>
        <end position="443"/>
    </location>
</feature>
<gene>
    <name evidence="4" type="primary">20212780</name>
    <name evidence="3" type="ORF">HELRODRAFT_193803</name>
</gene>
<feature type="region of interest" description="Disordered" evidence="1">
    <location>
        <begin position="27"/>
        <end position="96"/>
    </location>
</feature>
<evidence type="ECO:0000313" key="5">
    <source>
        <dbReference type="Proteomes" id="UP000015101"/>
    </source>
</evidence>
<name>T1FVD4_HELRO</name>
<dbReference type="InParanoid" id="T1FVD4"/>
<dbReference type="OrthoDB" id="8961796at2759"/>
<evidence type="ECO:0000256" key="2">
    <source>
        <dbReference type="SAM" id="SignalP"/>
    </source>
</evidence>
<protein>
    <submittedName>
        <fullName evidence="3 4">Uncharacterized protein</fullName>
    </submittedName>
</protein>
<dbReference type="RefSeq" id="XP_009027171.1">
    <property type="nucleotide sequence ID" value="XM_009028923.1"/>
</dbReference>
<keyword evidence="5" id="KW-1185">Reference proteome</keyword>
<keyword evidence="2" id="KW-0732">Signal</keyword>
<feature type="compositionally biased region" description="Acidic residues" evidence="1">
    <location>
        <begin position="139"/>
        <end position="148"/>
    </location>
</feature>
<dbReference type="PANTHER" id="PTHR46745">
    <property type="entry name" value="TSC22 DOMAIN FAMILY PROTEIN 1"/>
    <property type="match status" value="1"/>
</dbReference>
<dbReference type="KEGG" id="hro:HELRODRAFT_193803"/>
<proteinExistence type="predicted"/>
<sequence>MFILFISLRVSFTYHFKMSAAAGGEQAEASNEVNKQLTSKPNPSTSSSLVTGQQQKPSLLQPPTCDAASSTTTNSSANAPPVVQPQSSSTLDAHSLKQIQQQQQLEFFDASSDFNKQKKSSFQITKIISVKQEGKKDENQDDLDETTNTEDLSLDVSRTTDVEHEPSSASTVHSPGGTDDAVWSGLIHSIPDNPNQTAILGSHVATSKSKTSQDSRSRFKIVKLESQDRLKRGRWTCTTFSDPSDTSDKSRNKGEQLNMTDSIYYIPPAVDDHNTAVFAPIVYTEGHPILKMHGPLLNSKQQILDDIEMLPCSTTNEVIDSIPLTTTTSTNFNLDSSNISRDVLPPSLLSDPDGKQPEKFLPPAPNLENFLQSGGVTLAPNSSLVEVVILKAMQVSQELNNSRREKKILAPSFVAAAAILRKYFTVLVLNEKIITSMPQAANG</sequence>
<organism evidence="4 5">
    <name type="scientific">Helobdella robusta</name>
    <name type="common">Californian leech</name>
    <dbReference type="NCBI Taxonomy" id="6412"/>
    <lineage>
        <taxon>Eukaryota</taxon>
        <taxon>Metazoa</taxon>
        <taxon>Spiralia</taxon>
        <taxon>Lophotrochozoa</taxon>
        <taxon>Annelida</taxon>
        <taxon>Clitellata</taxon>
        <taxon>Hirudinea</taxon>
        <taxon>Rhynchobdellida</taxon>
        <taxon>Glossiphoniidae</taxon>
        <taxon>Helobdella</taxon>
    </lineage>
</organism>
<dbReference type="Proteomes" id="UP000015101">
    <property type="component" value="Unassembled WGS sequence"/>
</dbReference>
<feature type="compositionally biased region" description="Polar residues" evidence="1">
    <location>
        <begin position="31"/>
        <end position="58"/>
    </location>
</feature>
<reference evidence="5" key="1">
    <citation type="submission" date="2012-12" db="EMBL/GenBank/DDBJ databases">
        <authorList>
            <person name="Hellsten U."/>
            <person name="Grimwood J."/>
            <person name="Chapman J.A."/>
            <person name="Shapiro H."/>
            <person name="Aerts A."/>
            <person name="Otillar R.P."/>
            <person name="Terry A.Y."/>
            <person name="Boore J.L."/>
            <person name="Simakov O."/>
            <person name="Marletaz F."/>
            <person name="Cho S.-J."/>
            <person name="Edsinger-Gonzales E."/>
            <person name="Havlak P."/>
            <person name="Kuo D.-H."/>
            <person name="Larsson T."/>
            <person name="Lv J."/>
            <person name="Arendt D."/>
            <person name="Savage R."/>
            <person name="Osoegawa K."/>
            <person name="de Jong P."/>
            <person name="Lindberg D.R."/>
            <person name="Seaver E.C."/>
            <person name="Weisblat D.A."/>
            <person name="Putnam N.H."/>
            <person name="Grigoriev I.V."/>
            <person name="Rokhsar D.S."/>
        </authorList>
    </citation>
    <scope>NUCLEOTIDE SEQUENCE</scope>
</reference>
<dbReference type="HOGENOM" id="CLU_618610_0_0_1"/>
<evidence type="ECO:0000256" key="1">
    <source>
        <dbReference type="SAM" id="MobiDB-lite"/>
    </source>
</evidence>
<evidence type="ECO:0000313" key="4">
    <source>
        <dbReference type="EnsemblMetazoa" id="HelroP193803"/>
    </source>
</evidence>
<dbReference type="PANTHER" id="PTHR46745:SF1">
    <property type="entry name" value="TSC22 DOMAIN FAMILY PROTEIN 1"/>
    <property type="match status" value="1"/>
</dbReference>
<dbReference type="GeneID" id="20212780"/>
<accession>T1FVD4</accession>
<dbReference type="CTD" id="20212780"/>